<name>A0A443QUV1_9ACAR</name>
<keyword evidence="5" id="KW-0418">Kinase</keyword>
<keyword evidence="4" id="KW-0547">Nucleotide-binding</keyword>
<keyword evidence="6" id="KW-0067">ATP-binding</keyword>
<evidence type="ECO:0000256" key="7">
    <source>
        <dbReference type="ARBA" id="ARBA00047899"/>
    </source>
</evidence>
<dbReference type="Proteomes" id="UP000285301">
    <property type="component" value="Unassembled WGS sequence"/>
</dbReference>
<dbReference type="PANTHER" id="PTHR24356:SF347">
    <property type="entry name" value="PROTEIN KINASE C DELTA TYPE HOMOLOG-RELATED"/>
    <property type="match status" value="1"/>
</dbReference>
<dbReference type="AlphaFoldDB" id="A0A443QUV1"/>
<comment type="catalytic activity">
    <reaction evidence="7">
        <text>L-threonyl-[protein] + ATP = O-phospho-L-threonyl-[protein] + ADP + H(+)</text>
        <dbReference type="Rhea" id="RHEA:46608"/>
        <dbReference type="Rhea" id="RHEA-COMP:11060"/>
        <dbReference type="Rhea" id="RHEA-COMP:11605"/>
        <dbReference type="ChEBI" id="CHEBI:15378"/>
        <dbReference type="ChEBI" id="CHEBI:30013"/>
        <dbReference type="ChEBI" id="CHEBI:30616"/>
        <dbReference type="ChEBI" id="CHEBI:61977"/>
        <dbReference type="ChEBI" id="CHEBI:456216"/>
        <dbReference type="EC" id="2.7.11.1"/>
    </reaction>
</comment>
<dbReference type="GO" id="GO:0004674">
    <property type="term" value="F:protein serine/threonine kinase activity"/>
    <property type="evidence" value="ECO:0007669"/>
    <property type="project" value="UniProtKB-KW"/>
</dbReference>
<comment type="catalytic activity">
    <reaction evidence="8">
        <text>L-seryl-[protein] + ATP = O-phospho-L-seryl-[protein] + ADP + H(+)</text>
        <dbReference type="Rhea" id="RHEA:17989"/>
        <dbReference type="Rhea" id="RHEA-COMP:9863"/>
        <dbReference type="Rhea" id="RHEA-COMP:11604"/>
        <dbReference type="ChEBI" id="CHEBI:15378"/>
        <dbReference type="ChEBI" id="CHEBI:29999"/>
        <dbReference type="ChEBI" id="CHEBI:30616"/>
        <dbReference type="ChEBI" id="CHEBI:83421"/>
        <dbReference type="ChEBI" id="CHEBI:456216"/>
        <dbReference type="EC" id="2.7.11.1"/>
    </reaction>
</comment>
<dbReference type="InterPro" id="IPR008271">
    <property type="entry name" value="Ser/Thr_kinase_AS"/>
</dbReference>
<dbReference type="Pfam" id="PF00069">
    <property type="entry name" value="Pkinase"/>
    <property type="match status" value="1"/>
</dbReference>
<dbReference type="STRING" id="1965070.A0A443QUV1"/>
<gene>
    <name evidence="10" type="ORF">B4U79_11615</name>
</gene>
<accession>A0A443QUV1</accession>
<evidence type="ECO:0000256" key="6">
    <source>
        <dbReference type="ARBA" id="ARBA00022840"/>
    </source>
</evidence>
<keyword evidence="2" id="KW-0723">Serine/threonine-protein kinase</keyword>
<dbReference type="PROSITE" id="PS50011">
    <property type="entry name" value="PROTEIN_KINASE_DOM"/>
    <property type="match status" value="1"/>
</dbReference>
<dbReference type="EMBL" id="NCKU01003864">
    <property type="protein sequence ID" value="RWS06807.1"/>
    <property type="molecule type" value="Genomic_DNA"/>
</dbReference>
<comment type="caution">
    <text evidence="10">The sequence shown here is derived from an EMBL/GenBank/DDBJ whole genome shotgun (WGS) entry which is preliminary data.</text>
</comment>
<evidence type="ECO:0000256" key="8">
    <source>
        <dbReference type="ARBA" id="ARBA00048679"/>
    </source>
</evidence>
<keyword evidence="11" id="KW-1185">Reference proteome</keyword>
<dbReference type="SMART" id="SM00220">
    <property type="entry name" value="S_TKc"/>
    <property type="match status" value="1"/>
</dbReference>
<evidence type="ECO:0000259" key="9">
    <source>
        <dbReference type="PROSITE" id="PS50011"/>
    </source>
</evidence>
<evidence type="ECO:0000256" key="5">
    <source>
        <dbReference type="ARBA" id="ARBA00022777"/>
    </source>
</evidence>
<evidence type="ECO:0000256" key="1">
    <source>
        <dbReference type="ARBA" id="ARBA00012513"/>
    </source>
</evidence>
<dbReference type="InterPro" id="IPR011009">
    <property type="entry name" value="Kinase-like_dom_sf"/>
</dbReference>
<dbReference type="PROSITE" id="PS00108">
    <property type="entry name" value="PROTEIN_KINASE_ST"/>
    <property type="match status" value="1"/>
</dbReference>
<evidence type="ECO:0000313" key="10">
    <source>
        <dbReference type="EMBL" id="RWS06807.1"/>
    </source>
</evidence>
<evidence type="ECO:0000313" key="11">
    <source>
        <dbReference type="Proteomes" id="UP000285301"/>
    </source>
</evidence>
<reference evidence="10 11" key="1">
    <citation type="journal article" date="2018" name="Gigascience">
        <title>Genomes of trombidid mites reveal novel predicted allergens and laterally-transferred genes associated with secondary metabolism.</title>
        <authorList>
            <person name="Dong X."/>
            <person name="Chaisiri K."/>
            <person name="Xia D."/>
            <person name="Armstrong S.D."/>
            <person name="Fang Y."/>
            <person name="Donnelly M.J."/>
            <person name="Kadowaki T."/>
            <person name="McGarry J.W."/>
            <person name="Darby A.C."/>
            <person name="Makepeace B.L."/>
        </authorList>
    </citation>
    <scope>NUCLEOTIDE SEQUENCE [LARGE SCALE GENOMIC DNA]</scope>
    <source>
        <strain evidence="10">UoL-WK</strain>
    </source>
</reference>
<dbReference type="InterPro" id="IPR050236">
    <property type="entry name" value="Ser_Thr_kinase_AGC"/>
</dbReference>
<dbReference type="FunFam" id="1.10.510.10:FF:000634">
    <property type="entry name" value="Protein kinase C"/>
    <property type="match status" value="1"/>
</dbReference>
<dbReference type="InterPro" id="IPR000719">
    <property type="entry name" value="Prot_kinase_dom"/>
</dbReference>
<feature type="domain" description="Protein kinase" evidence="9">
    <location>
        <begin position="1"/>
        <end position="141"/>
    </location>
</feature>
<organism evidence="10 11">
    <name type="scientific">Dinothrombium tinctorium</name>
    <dbReference type="NCBI Taxonomy" id="1965070"/>
    <lineage>
        <taxon>Eukaryota</taxon>
        <taxon>Metazoa</taxon>
        <taxon>Ecdysozoa</taxon>
        <taxon>Arthropoda</taxon>
        <taxon>Chelicerata</taxon>
        <taxon>Arachnida</taxon>
        <taxon>Acari</taxon>
        <taxon>Acariformes</taxon>
        <taxon>Trombidiformes</taxon>
        <taxon>Prostigmata</taxon>
        <taxon>Anystina</taxon>
        <taxon>Parasitengona</taxon>
        <taxon>Trombidioidea</taxon>
        <taxon>Trombidiidae</taxon>
        <taxon>Dinothrombium</taxon>
    </lineage>
</organism>
<dbReference type="Gene3D" id="3.30.200.20">
    <property type="entry name" value="Phosphorylase Kinase, domain 1"/>
    <property type="match status" value="1"/>
</dbReference>
<evidence type="ECO:0000256" key="2">
    <source>
        <dbReference type="ARBA" id="ARBA00022527"/>
    </source>
</evidence>
<dbReference type="PANTHER" id="PTHR24356">
    <property type="entry name" value="SERINE/THREONINE-PROTEIN KINASE"/>
    <property type="match status" value="1"/>
</dbReference>
<evidence type="ECO:0000256" key="3">
    <source>
        <dbReference type="ARBA" id="ARBA00022679"/>
    </source>
</evidence>
<protein>
    <recommendedName>
        <fullName evidence="1">non-specific serine/threonine protein kinase</fullName>
        <ecNumber evidence="1">2.7.11.1</ecNumber>
    </recommendedName>
</protein>
<dbReference type="GO" id="GO:0035556">
    <property type="term" value="P:intracellular signal transduction"/>
    <property type="evidence" value="ECO:0007669"/>
    <property type="project" value="TreeGrafter"/>
</dbReference>
<evidence type="ECO:0000256" key="4">
    <source>
        <dbReference type="ARBA" id="ARBA00022741"/>
    </source>
</evidence>
<dbReference type="GO" id="GO:0005524">
    <property type="term" value="F:ATP binding"/>
    <property type="evidence" value="ECO:0007669"/>
    <property type="project" value="UniProtKB-KW"/>
</dbReference>
<dbReference type="EC" id="2.7.11.1" evidence="1"/>
<dbReference type="Gene3D" id="1.10.510.10">
    <property type="entry name" value="Transferase(Phosphotransferase) domain 1"/>
    <property type="match status" value="1"/>
</dbReference>
<keyword evidence="3" id="KW-0808">Transferase</keyword>
<sequence length="141" mass="16389">MKKHSVIEDDDVESAMIERRVLALGCQHPFICNLFCTFQTQSHLNFVMEYLGGGDLMFHVQRCGKLSEERTRFYASEIVCALKFLHKKFIIYRDLKLDNILLDEAGHIRLVDFGMCQCKTYREECLPSNFCGTPHYMAPEV</sequence>
<dbReference type="SUPFAM" id="SSF56112">
    <property type="entry name" value="Protein kinase-like (PK-like)"/>
    <property type="match status" value="1"/>
</dbReference>
<proteinExistence type="predicted"/>
<dbReference type="OrthoDB" id="6503540at2759"/>